<dbReference type="InterPro" id="IPR029058">
    <property type="entry name" value="AB_hydrolase_fold"/>
</dbReference>
<evidence type="ECO:0000313" key="2">
    <source>
        <dbReference type="EMBL" id="BAJ64222.1"/>
    </source>
</evidence>
<evidence type="ECO:0000259" key="1">
    <source>
        <dbReference type="Pfam" id="PF00326"/>
    </source>
</evidence>
<dbReference type="Pfam" id="PF07676">
    <property type="entry name" value="PD40"/>
    <property type="match status" value="2"/>
</dbReference>
<accession>E8MXZ1</accession>
<dbReference type="GO" id="GO:0006508">
    <property type="term" value="P:proteolysis"/>
    <property type="evidence" value="ECO:0007669"/>
    <property type="project" value="InterPro"/>
</dbReference>
<dbReference type="eggNOG" id="COG1506">
    <property type="taxonomic scope" value="Bacteria"/>
</dbReference>
<proteinExistence type="predicted"/>
<dbReference type="InterPro" id="IPR050585">
    <property type="entry name" value="Xaa-Pro_dipeptidyl-ppase/CocE"/>
</dbReference>
<protein>
    <submittedName>
        <fullName evidence="2">S9 family peptidase</fullName>
        <ecNumber evidence="2">3.4.-.-</ecNumber>
    </submittedName>
</protein>
<feature type="domain" description="Peptidase S9 prolyl oligopeptidase catalytic" evidence="1">
    <location>
        <begin position="416"/>
        <end position="619"/>
    </location>
</feature>
<dbReference type="InParanoid" id="E8MXZ1"/>
<dbReference type="STRING" id="926569.ANT_21960"/>
<dbReference type="InterPro" id="IPR001375">
    <property type="entry name" value="Peptidase_S9_cat"/>
</dbReference>
<keyword evidence="2" id="KW-0378">Hydrolase</keyword>
<dbReference type="Pfam" id="PF00326">
    <property type="entry name" value="Peptidase_S9"/>
    <property type="match status" value="1"/>
</dbReference>
<dbReference type="AlphaFoldDB" id="E8MXZ1"/>
<dbReference type="KEGG" id="atm:ANT_21960"/>
<name>E8MXZ1_ANATU</name>
<dbReference type="Gene3D" id="3.40.50.1820">
    <property type="entry name" value="alpha/beta hydrolase"/>
    <property type="match status" value="1"/>
</dbReference>
<keyword evidence="3" id="KW-1185">Reference proteome</keyword>
<dbReference type="Proteomes" id="UP000008922">
    <property type="component" value="Chromosome"/>
</dbReference>
<dbReference type="EC" id="3.4.-.-" evidence="2"/>
<dbReference type="GO" id="GO:0008236">
    <property type="term" value="F:serine-type peptidase activity"/>
    <property type="evidence" value="ECO:0007669"/>
    <property type="project" value="InterPro"/>
</dbReference>
<evidence type="ECO:0000313" key="3">
    <source>
        <dbReference type="Proteomes" id="UP000008922"/>
    </source>
</evidence>
<dbReference type="RefSeq" id="WP_013560591.1">
    <property type="nucleotide sequence ID" value="NC_014960.1"/>
</dbReference>
<organism evidence="2 3">
    <name type="scientific">Anaerolinea thermophila (strain DSM 14523 / JCM 11388 / NBRC 100420 / UNI-1)</name>
    <dbReference type="NCBI Taxonomy" id="926569"/>
    <lineage>
        <taxon>Bacteria</taxon>
        <taxon>Bacillati</taxon>
        <taxon>Chloroflexota</taxon>
        <taxon>Anaerolineae</taxon>
        <taxon>Anaerolineales</taxon>
        <taxon>Anaerolineaceae</taxon>
        <taxon>Anaerolinea</taxon>
    </lineage>
</organism>
<dbReference type="HOGENOM" id="CLU_012236_1_0_0"/>
<gene>
    <name evidence="2" type="ordered locus">ANT_21960</name>
</gene>
<dbReference type="eggNOG" id="COG0823">
    <property type="taxonomic scope" value="Bacteria"/>
</dbReference>
<sequence length="624" mass="69609">MTSHIKPFGLWESPISPQLLSRRVRFEDVQWTLDGQFLVWTESRSGQTVPVLCSRSGVRRDLNAIQSLRGGVGYGGGEFNLSEEYLLFVERDGRIYAQPFQHGTPRPITPPFGACASPVASPDGKWVVFVWSDGIQDVLGIVDSRGQQWPQKLAIGADFYMQPAWHPQGKYLAWVEWNHPHMPWDGSRVMLATLEGTTPVIQHMQVVGGDDHTPTFQPAFSPDGQWLCFVEGGEEWDRLILFHLSSGARQVLYAPEQAHLMVPAWVQGLRTLAWAPDSQAIYVVQNALGQSNLSRISLDGKVEFVSTSPYTWLSQITVSPKDDVLAFIASSPNTPNQIVILDQHGFHTLAYSESEMISPEFYPVPESLTWETSGGMTAYGLYYPPSNPQFQGQGLPPAIFNVHGGPTSQATMAYNPEAAYFTSRGYAYVEVNYRGSTGYGRRYREALKGNWGKVDVEDAVTCAQALAERQLADPKRLIIKGGSAGGYTVLNALAHFPGTFKAGVCLYGVSNLFMLDMDTHKFEARYTASLVGELPEAAQKYHDWSPVFHARNIRDPLIIFQGSEDKVVPPNQSEVIVKALQQTGTPHRYVLYEGEGHGFRKSETILNYYQELERFLLQYVLFAP</sequence>
<dbReference type="OrthoDB" id="108903at2"/>
<dbReference type="PANTHER" id="PTHR43056:SF5">
    <property type="entry name" value="PEPTIDASE S9 PROLYL OLIGOPEPTIDASE CATALYTIC DOMAIN-CONTAINING PROTEIN"/>
    <property type="match status" value="1"/>
</dbReference>
<dbReference type="InterPro" id="IPR011042">
    <property type="entry name" value="6-blade_b-propeller_TolB-like"/>
</dbReference>
<dbReference type="EMBL" id="AP012029">
    <property type="protein sequence ID" value="BAJ64222.1"/>
    <property type="molecule type" value="Genomic_DNA"/>
</dbReference>
<dbReference type="SUPFAM" id="SSF53474">
    <property type="entry name" value="alpha/beta-Hydrolases"/>
    <property type="match status" value="1"/>
</dbReference>
<dbReference type="Gene3D" id="2.120.10.30">
    <property type="entry name" value="TolB, C-terminal domain"/>
    <property type="match status" value="1"/>
</dbReference>
<reference evidence="2 3" key="1">
    <citation type="submission" date="2010-12" db="EMBL/GenBank/DDBJ databases">
        <title>Whole genome sequence of Anaerolinea thermophila UNI-1.</title>
        <authorList>
            <person name="Narita-Yamada S."/>
            <person name="Kishi E."/>
            <person name="Watanabe Y."/>
            <person name="Takasaki K."/>
            <person name="Ankai A."/>
            <person name="Oguchi A."/>
            <person name="Fukui S."/>
            <person name="Takahashi M."/>
            <person name="Yashiro I."/>
            <person name="Hosoyama A."/>
            <person name="Sekiguchi Y."/>
            <person name="Hanada S."/>
            <person name="Fujita N."/>
        </authorList>
    </citation>
    <scope>NUCLEOTIDE SEQUENCE [LARGE SCALE GENOMIC DNA]</scope>
    <source>
        <strain evidence="3">DSM 14523 / JCM 11388 / NBRC 100420 / UNI-1</strain>
    </source>
</reference>
<dbReference type="SUPFAM" id="SSF82171">
    <property type="entry name" value="DPP6 N-terminal domain-like"/>
    <property type="match status" value="1"/>
</dbReference>
<dbReference type="PANTHER" id="PTHR43056">
    <property type="entry name" value="PEPTIDASE S9 PROLYL OLIGOPEPTIDASE"/>
    <property type="match status" value="1"/>
</dbReference>
<dbReference type="InterPro" id="IPR011659">
    <property type="entry name" value="WD40"/>
</dbReference>